<reference evidence="8 9" key="1">
    <citation type="submission" date="2015-01" db="EMBL/GenBank/DDBJ databases">
        <title>Draft genome sequence of Leucobacter komagatae strain VKM ST2845.</title>
        <authorList>
            <person name="Karlyshev A.V."/>
            <person name="Kudryashova E.B."/>
        </authorList>
    </citation>
    <scope>NUCLEOTIDE SEQUENCE [LARGE SCALE GENOMIC DNA]</scope>
    <source>
        <strain evidence="8 9">VKM ST2845</strain>
    </source>
</reference>
<keyword evidence="2" id="KW-0805">Transcription regulation</keyword>
<keyword evidence="6" id="KW-0812">Transmembrane</keyword>
<sequence length="525" mass="55406">MPEVNKLASSLAAQHDDLRTELKASLMRRGASVEDAEDIVSATIATVLSLPDERIGEVENLRAYLHAVARNMHAKHGRDLSRTEPRDHVDLERGVAERGFSSIEDEQTRGLVVRAFKQLPARAREVLWQVIVEERSSREIASRLGITVTSVTTQTQRAKVALRQAYVTEFIALTPPQCGLKPEVLARIVTGKATKRDREKYLAHTRSCDSCPKLAAAAREEATWVHSLIALIGLGGLAGGALAGTADKPVWAASAVTARRVFGAASVAVCLACAFFWLFATVTESPLTSGEELALSLTGVAPPGVTADEEVDARTLRVTVTPERLALPMPAAGGQEHWGVVARSDSSVEGHLLAAARLSTVSYDSQPARLALTVRPAARPARAAANAPAVSPAWLSGAATTAAQYLYLGTIQPGETFAADGSILRNANDTDPTAAARTDVEFLLVDAVPDGTRVGDELARLPEGSEALAATGADRPQAAAPLGALLITTGAFLVLTATCRANAGGRRADRAIHVSHGRTRPAASH</sequence>
<evidence type="ECO:0000256" key="2">
    <source>
        <dbReference type="ARBA" id="ARBA00023015"/>
    </source>
</evidence>
<evidence type="ECO:0000256" key="1">
    <source>
        <dbReference type="ARBA" id="ARBA00010641"/>
    </source>
</evidence>
<dbReference type="SUPFAM" id="SSF88659">
    <property type="entry name" value="Sigma3 and sigma4 domains of RNA polymerase sigma factors"/>
    <property type="match status" value="1"/>
</dbReference>
<keyword evidence="3" id="KW-0731">Sigma factor</keyword>
<protein>
    <recommendedName>
        <fullName evidence="7">RNA polymerase sigma factor 70 region 4 type 2 domain-containing protein</fullName>
    </recommendedName>
</protein>
<comment type="caution">
    <text evidence="8">The sequence shown here is derived from an EMBL/GenBank/DDBJ whole genome shotgun (WGS) entry which is preliminary data.</text>
</comment>
<evidence type="ECO:0000313" key="9">
    <source>
        <dbReference type="Proteomes" id="UP000032120"/>
    </source>
</evidence>
<dbReference type="GO" id="GO:0016987">
    <property type="term" value="F:sigma factor activity"/>
    <property type="evidence" value="ECO:0007669"/>
    <property type="project" value="UniProtKB-KW"/>
</dbReference>
<dbReference type="OrthoDB" id="4990598at2"/>
<accession>A0A0D0HV38</accession>
<keyword evidence="6" id="KW-0472">Membrane</keyword>
<evidence type="ECO:0000256" key="4">
    <source>
        <dbReference type="ARBA" id="ARBA00023125"/>
    </source>
</evidence>
<evidence type="ECO:0000313" key="8">
    <source>
        <dbReference type="EMBL" id="KIP51446.1"/>
    </source>
</evidence>
<dbReference type="Proteomes" id="UP000032120">
    <property type="component" value="Unassembled WGS sequence"/>
</dbReference>
<evidence type="ECO:0000259" key="7">
    <source>
        <dbReference type="Pfam" id="PF08281"/>
    </source>
</evidence>
<feature type="transmembrane region" description="Helical" evidence="6">
    <location>
        <begin position="258"/>
        <end position="279"/>
    </location>
</feature>
<feature type="domain" description="RNA polymerase sigma factor 70 region 4 type 2" evidence="7">
    <location>
        <begin position="111"/>
        <end position="162"/>
    </location>
</feature>
<comment type="similarity">
    <text evidence="1">Belongs to the sigma-70 factor family. ECF subfamily.</text>
</comment>
<evidence type="ECO:0000256" key="5">
    <source>
        <dbReference type="ARBA" id="ARBA00023163"/>
    </source>
</evidence>
<dbReference type="NCBIfam" id="TIGR02937">
    <property type="entry name" value="sigma70-ECF"/>
    <property type="match status" value="1"/>
</dbReference>
<keyword evidence="5" id="KW-0804">Transcription</keyword>
<organism evidence="8 9">
    <name type="scientific">Leucobacter komagatae</name>
    <dbReference type="NCBI Taxonomy" id="55969"/>
    <lineage>
        <taxon>Bacteria</taxon>
        <taxon>Bacillati</taxon>
        <taxon>Actinomycetota</taxon>
        <taxon>Actinomycetes</taxon>
        <taxon>Micrococcales</taxon>
        <taxon>Microbacteriaceae</taxon>
        <taxon>Leucobacter</taxon>
    </lineage>
</organism>
<dbReference type="Pfam" id="PF08281">
    <property type="entry name" value="Sigma70_r4_2"/>
    <property type="match status" value="1"/>
</dbReference>
<dbReference type="PANTHER" id="PTHR43133">
    <property type="entry name" value="RNA POLYMERASE ECF-TYPE SIGMA FACTO"/>
    <property type="match status" value="1"/>
</dbReference>
<dbReference type="InterPro" id="IPR039425">
    <property type="entry name" value="RNA_pol_sigma-70-like"/>
</dbReference>
<evidence type="ECO:0000256" key="6">
    <source>
        <dbReference type="SAM" id="Phobius"/>
    </source>
</evidence>
<keyword evidence="6" id="KW-1133">Transmembrane helix</keyword>
<evidence type="ECO:0000256" key="3">
    <source>
        <dbReference type="ARBA" id="ARBA00023082"/>
    </source>
</evidence>
<dbReference type="EMBL" id="JXSQ01000036">
    <property type="protein sequence ID" value="KIP51446.1"/>
    <property type="molecule type" value="Genomic_DNA"/>
</dbReference>
<dbReference type="PANTHER" id="PTHR43133:SF8">
    <property type="entry name" value="RNA POLYMERASE SIGMA FACTOR HI_1459-RELATED"/>
    <property type="match status" value="1"/>
</dbReference>
<dbReference type="InterPro" id="IPR013249">
    <property type="entry name" value="RNA_pol_sigma70_r4_t2"/>
</dbReference>
<dbReference type="SUPFAM" id="SSF88946">
    <property type="entry name" value="Sigma2 domain of RNA polymerase sigma factors"/>
    <property type="match status" value="1"/>
</dbReference>
<gene>
    <name evidence="8" type="ORF">SD72_15320</name>
</gene>
<dbReference type="InterPro" id="IPR036388">
    <property type="entry name" value="WH-like_DNA-bd_sf"/>
</dbReference>
<dbReference type="AlphaFoldDB" id="A0A0D0HV38"/>
<name>A0A0D0HV38_9MICO</name>
<dbReference type="RefSeq" id="WP_042545342.1">
    <property type="nucleotide sequence ID" value="NZ_JXSQ01000036.1"/>
</dbReference>
<dbReference type="GO" id="GO:0003677">
    <property type="term" value="F:DNA binding"/>
    <property type="evidence" value="ECO:0007669"/>
    <property type="project" value="UniProtKB-KW"/>
</dbReference>
<proteinExistence type="inferred from homology"/>
<keyword evidence="4" id="KW-0238">DNA-binding</keyword>
<dbReference type="InterPro" id="IPR013325">
    <property type="entry name" value="RNA_pol_sigma_r2"/>
</dbReference>
<dbReference type="GO" id="GO:0006352">
    <property type="term" value="P:DNA-templated transcription initiation"/>
    <property type="evidence" value="ECO:0007669"/>
    <property type="project" value="InterPro"/>
</dbReference>
<dbReference type="InterPro" id="IPR013324">
    <property type="entry name" value="RNA_pol_sigma_r3/r4-like"/>
</dbReference>
<keyword evidence="9" id="KW-1185">Reference proteome</keyword>
<feature type="transmembrane region" description="Helical" evidence="6">
    <location>
        <begin position="224"/>
        <end position="246"/>
    </location>
</feature>
<dbReference type="Gene3D" id="1.10.10.10">
    <property type="entry name" value="Winged helix-like DNA-binding domain superfamily/Winged helix DNA-binding domain"/>
    <property type="match status" value="1"/>
</dbReference>
<dbReference type="InterPro" id="IPR014284">
    <property type="entry name" value="RNA_pol_sigma-70_dom"/>
</dbReference>
<dbReference type="Gene3D" id="1.10.1740.10">
    <property type="match status" value="1"/>
</dbReference>